<dbReference type="Gene3D" id="3.40.47.10">
    <property type="match status" value="1"/>
</dbReference>
<dbReference type="PANTHER" id="PTHR43775:SF29">
    <property type="entry name" value="ASPERFURANONE POLYKETIDE SYNTHASE AFOG-RELATED"/>
    <property type="match status" value="1"/>
</dbReference>
<dbReference type="GO" id="GO:0006633">
    <property type="term" value="P:fatty acid biosynthetic process"/>
    <property type="evidence" value="ECO:0007669"/>
    <property type="project" value="TreeGrafter"/>
</dbReference>
<dbReference type="InterPro" id="IPR016039">
    <property type="entry name" value="Thiolase-like"/>
</dbReference>
<evidence type="ECO:0000313" key="4">
    <source>
        <dbReference type="EMBL" id="ABD47710.1"/>
    </source>
</evidence>
<proteinExistence type="predicted"/>
<reference evidence="4" key="1">
    <citation type="submission" date="2006-02" db="EMBL/GenBank/DDBJ databases">
        <title>Diversity of polyketide synthase genes in fungi isolated in Thailand.</title>
        <authorList>
            <person name="Sengpanich N."/>
            <person name="Amnuaykanjanasin A."/>
        </authorList>
    </citation>
    <scope>NUCLEOTIDE SEQUENCE</scope>
</reference>
<dbReference type="AlphaFoldDB" id="A2T118"/>
<evidence type="ECO:0000256" key="1">
    <source>
        <dbReference type="ARBA" id="ARBA00022450"/>
    </source>
</evidence>
<sequence length="237" mass="25197">EGHGTGTPVGDPIDAAAAAGVVARHREDKVYLGSLKSNFGHLHSASGLLSVIKATLMVRLATILPNAEFDTMNPKIDSSRLEVARRPLPWQSPDSRPRRAVVTNFGFGGSNAAVLIEEFKPSEGSLTRSQPRQMLYPLSAQSVSSLSSYQAVLASHLNSTCPASAVTSYMGDLSYTLGMRRTHFPHRMALTAGSLEELCEQLELAATSPLPPSTGSRLAAGQGLTTCFVFTGQGAQW</sequence>
<dbReference type="Pfam" id="PF02801">
    <property type="entry name" value="Ketoacyl-synt_C"/>
    <property type="match status" value="1"/>
</dbReference>
<dbReference type="InterPro" id="IPR020841">
    <property type="entry name" value="PKS_Beta-ketoAc_synthase_dom"/>
</dbReference>
<gene>
    <name evidence="4" type="primary">F1R2A1</name>
</gene>
<evidence type="ECO:0000259" key="3">
    <source>
        <dbReference type="PROSITE" id="PS52004"/>
    </source>
</evidence>
<feature type="non-terminal residue" evidence="4">
    <location>
        <position position="237"/>
    </location>
</feature>
<feature type="non-terminal residue" evidence="4">
    <location>
        <position position="1"/>
    </location>
</feature>
<name>A2T118_METAN</name>
<dbReference type="InterPro" id="IPR001227">
    <property type="entry name" value="Ac_transferase_dom_sf"/>
</dbReference>
<dbReference type="PROSITE" id="PS52004">
    <property type="entry name" value="KS3_2"/>
    <property type="match status" value="1"/>
</dbReference>
<dbReference type="InterPro" id="IPR014031">
    <property type="entry name" value="Ketoacyl_synth_C"/>
</dbReference>
<dbReference type="EMBL" id="DQ387465">
    <property type="protein sequence ID" value="ABD47710.1"/>
    <property type="molecule type" value="Genomic_DNA"/>
</dbReference>
<evidence type="ECO:0000256" key="2">
    <source>
        <dbReference type="ARBA" id="ARBA00022553"/>
    </source>
</evidence>
<dbReference type="InterPro" id="IPR050091">
    <property type="entry name" value="PKS_NRPS_Biosynth_Enz"/>
</dbReference>
<keyword evidence="2" id="KW-0597">Phosphoprotein</keyword>
<organism evidence="4">
    <name type="scientific">Metarhizium anisopliae</name>
    <name type="common">Entomophthora anisopliae</name>
    <dbReference type="NCBI Taxonomy" id="5530"/>
    <lineage>
        <taxon>Eukaryota</taxon>
        <taxon>Fungi</taxon>
        <taxon>Dikarya</taxon>
        <taxon>Ascomycota</taxon>
        <taxon>Pezizomycotina</taxon>
        <taxon>Sordariomycetes</taxon>
        <taxon>Hypocreomycetidae</taxon>
        <taxon>Hypocreales</taxon>
        <taxon>Clavicipitaceae</taxon>
        <taxon>Metarhizium</taxon>
    </lineage>
</organism>
<feature type="domain" description="Ketosynthase family 3 (KS3)" evidence="3">
    <location>
        <begin position="1"/>
        <end position="118"/>
    </location>
</feature>
<dbReference type="PANTHER" id="PTHR43775">
    <property type="entry name" value="FATTY ACID SYNTHASE"/>
    <property type="match status" value="1"/>
</dbReference>
<dbReference type="GO" id="GO:0044550">
    <property type="term" value="P:secondary metabolite biosynthetic process"/>
    <property type="evidence" value="ECO:0007669"/>
    <property type="project" value="TreeGrafter"/>
</dbReference>
<dbReference type="GO" id="GO:0004312">
    <property type="term" value="F:fatty acid synthase activity"/>
    <property type="evidence" value="ECO:0007669"/>
    <property type="project" value="TreeGrafter"/>
</dbReference>
<dbReference type="SUPFAM" id="SSF53901">
    <property type="entry name" value="Thiolase-like"/>
    <property type="match status" value="1"/>
</dbReference>
<keyword evidence="1" id="KW-0596">Phosphopantetheine</keyword>
<dbReference type="Gene3D" id="3.40.366.10">
    <property type="entry name" value="Malonyl-Coenzyme A Acyl Carrier Protein, domain 2"/>
    <property type="match status" value="1"/>
</dbReference>
<dbReference type="Gene3D" id="3.30.70.3290">
    <property type="match status" value="1"/>
</dbReference>
<dbReference type="Pfam" id="PF22621">
    <property type="entry name" value="CurL-like_PKS_C"/>
    <property type="match status" value="1"/>
</dbReference>
<accession>A2T118</accession>
<protein>
    <submittedName>
        <fullName evidence="4">Polyketide synthase</fullName>
    </submittedName>
</protein>